<dbReference type="InterPro" id="IPR024788">
    <property type="entry name" value="Malectin-like_Carb-bd_dom"/>
</dbReference>
<keyword evidence="8" id="KW-1133">Transmembrane helix</keyword>
<keyword evidence="6" id="KW-0547">Nucleotide-binding</keyword>
<evidence type="ECO:0000256" key="2">
    <source>
        <dbReference type="ARBA" id="ARBA00022527"/>
    </source>
</evidence>
<evidence type="ECO:0000256" key="7">
    <source>
        <dbReference type="ARBA" id="ARBA00022840"/>
    </source>
</evidence>
<dbReference type="GO" id="GO:0004714">
    <property type="term" value="F:transmembrane receptor protein tyrosine kinase activity"/>
    <property type="evidence" value="ECO:0007669"/>
    <property type="project" value="InterPro"/>
</dbReference>
<dbReference type="PANTHER" id="PTHR34590">
    <property type="entry name" value="OS03G0124300 PROTEIN-RELATED"/>
    <property type="match status" value="1"/>
</dbReference>
<keyword evidence="9" id="KW-0472">Membrane</keyword>
<evidence type="ECO:0000256" key="3">
    <source>
        <dbReference type="ARBA" id="ARBA00022679"/>
    </source>
</evidence>
<evidence type="ECO:0000256" key="9">
    <source>
        <dbReference type="ARBA" id="ARBA00023136"/>
    </source>
</evidence>
<reference evidence="12" key="2">
    <citation type="submission" date="2023-02" db="EMBL/GenBank/DDBJ databases">
        <authorList>
            <person name="Swenson N.G."/>
            <person name="Wegrzyn J.L."/>
            <person name="Mcevoy S.L."/>
        </authorList>
    </citation>
    <scope>NUCLEOTIDE SEQUENCE</scope>
    <source>
        <strain evidence="12">91603</strain>
        <tissue evidence="12">Leaf</tissue>
    </source>
</reference>
<keyword evidence="2" id="KW-0418">Kinase</keyword>
<evidence type="ECO:0000256" key="8">
    <source>
        <dbReference type="ARBA" id="ARBA00022989"/>
    </source>
</evidence>
<dbReference type="PANTHER" id="PTHR34590:SF5">
    <property type="entry name" value="OS04G0586500 PROTEIN"/>
    <property type="match status" value="1"/>
</dbReference>
<dbReference type="Pfam" id="PF12819">
    <property type="entry name" value="Malectin_like"/>
    <property type="match status" value="1"/>
</dbReference>
<evidence type="ECO:0000256" key="5">
    <source>
        <dbReference type="ARBA" id="ARBA00022729"/>
    </source>
</evidence>
<keyword evidence="7" id="KW-0067">ATP-binding</keyword>
<keyword evidence="10" id="KW-0325">Glycoprotein</keyword>
<reference evidence="12" key="1">
    <citation type="journal article" date="2022" name="Plant J.">
        <title>Strategies of tolerance reflected in two North American maple genomes.</title>
        <authorList>
            <person name="McEvoy S.L."/>
            <person name="Sezen U.U."/>
            <person name="Trouern-Trend A."/>
            <person name="McMahon S.M."/>
            <person name="Schaberg P.G."/>
            <person name="Yang J."/>
            <person name="Wegrzyn J.L."/>
            <person name="Swenson N.G."/>
        </authorList>
    </citation>
    <scope>NUCLEOTIDE SEQUENCE</scope>
    <source>
        <strain evidence="12">91603</strain>
    </source>
</reference>
<gene>
    <name evidence="12" type="ORF">LWI28_011489</name>
</gene>
<evidence type="ECO:0000259" key="11">
    <source>
        <dbReference type="Pfam" id="PF12819"/>
    </source>
</evidence>
<keyword evidence="3" id="KW-0808">Transferase</keyword>
<protein>
    <recommendedName>
        <fullName evidence="11">Malectin-like domain-containing protein</fullName>
    </recommendedName>
</protein>
<organism evidence="12 13">
    <name type="scientific">Acer negundo</name>
    <name type="common">Box elder</name>
    <dbReference type="NCBI Taxonomy" id="4023"/>
    <lineage>
        <taxon>Eukaryota</taxon>
        <taxon>Viridiplantae</taxon>
        <taxon>Streptophyta</taxon>
        <taxon>Embryophyta</taxon>
        <taxon>Tracheophyta</taxon>
        <taxon>Spermatophyta</taxon>
        <taxon>Magnoliopsida</taxon>
        <taxon>eudicotyledons</taxon>
        <taxon>Gunneridae</taxon>
        <taxon>Pentapetalae</taxon>
        <taxon>rosids</taxon>
        <taxon>malvids</taxon>
        <taxon>Sapindales</taxon>
        <taxon>Sapindaceae</taxon>
        <taxon>Hippocastanoideae</taxon>
        <taxon>Acereae</taxon>
        <taxon>Acer</taxon>
    </lineage>
</organism>
<dbReference type="AlphaFoldDB" id="A0AAD5I6K3"/>
<dbReference type="GO" id="GO:0004674">
    <property type="term" value="F:protein serine/threonine kinase activity"/>
    <property type="evidence" value="ECO:0007669"/>
    <property type="project" value="UniProtKB-KW"/>
</dbReference>
<dbReference type="GO" id="GO:0016020">
    <property type="term" value="C:membrane"/>
    <property type="evidence" value="ECO:0007669"/>
    <property type="project" value="UniProtKB-SubCell"/>
</dbReference>
<feature type="domain" description="Malectin-like" evidence="11">
    <location>
        <begin position="9"/>
        <end position="111"/>
    </location>
</feature>
<keyword evidence="4" id="KW-0812">Transmembrane</keyword>
<dbReference type="Proteomes" id="UP001064489">
    <property type="component" value="Chromosome 11"/>
</dbReference>
<proteinExistence type="predicted"/>
<evidence type="ECO:0000313" key="13">
    <source>
        <dbReference type="Proteomes" id="UP001064489"/>
    </source>
</evidence>
<name>A0AAD5I6K3_ACENE</name>
<evidence type="ECO:0000256" key="6">
    <source>
        <dbReference type="ARBA" id="ARBA00022741"/>
    </source>
</evidence>
<comment type="caution">
    <text evidence="12">The sequence shown here is derived from an EMBL/GenBank/DDBJ whole genome shotgun (WGS) entry which is preliminary data.</text>
</comment>
<evidence type="ECO:0000313" key="12">
    <source>
        <dbReference type="EMBL" id="KAI9153443.1"/>
    </source>
</evidence>
<dbReference type="EMBL" id="JAJSOW010000108">
    <property type="protein sequence ID" value="KAI9153443.1"/>
    <property type="molecule type" value="Genomic_DNA"/>
</dbReference>
<comment type="subcellular location">
    <subcellularLocation>
        <location evidence="1">Membrane</location>
        <topology evidence="1">Single-pass type I membrane protein</topology>
    </subcellularLocation>
</comment>
<keyword evidence="2" id="KW-0723">Serine/threonine-protein kinase</keyword>
<accession>A0AAD5I6K3</accession>
<evidence type="ECO:0000256" key="1">
    <source>
        <dbReference type="ARBA" id="ARBA00004479"/>
    </source>
</evidence>
<dbReference type="InterPro" id="IPR045272">
    <property type="entry name" value="ANXUR1/2-like"/>
</dbReference>
<keyword evidence="13" id="KW-1185">Reference proteome</keyword>
<sequence length="112" mass="12778">MGSNPQINKNYCLTWIFSVDVGFVYMVRLHFCEGQATITAINKRTFNIFLGNEIVEYEADVIKWTNFLKGVPVYKDYAVLVTSGGPQHDLWLALHLDLSSQPRYYDAILNGV</sequence>
<keyword evidence="5" id="KW-0732">Signal</keyword>
<evidence type="ECO:0000256" key="4">
    <source>
        <dbReference type="ARBA" id="ARBA00022692"/>
    </source>
</evidence>
<dbReference type="GO" id="GO:0005524">
    <property type="term" value="F:ATP binding"/>
    <property type="evidence" value="ECO:0007669"/>
    <property type="project" value="UniProtKB-KW"/>
</dbReference>
<dbReference type="Gene3D" id="2.60.120.430">
    <property type="entry name" value="Galactose-binding lectin"/>
    <property type="match status" value="1"/>
</dbReference>
<evidence type="ECO:0000256" key="10">
    <source>
        <dbReference type="ARBA" id="ARBA00023180"/>
    </source>
</evidence>